<evidence type="ECO:0000313" key="3">
    <source>
        <dbReference type="EMBL" id="CCJ55581.1"/>
    </source>
</evidence>
<accession>A0A0C6P6W3</accession>
<dbReference type="PANTHER" id="PTHR11941:SF54">
    <property type="entry name" value="ENOYL-COA HYDRATASE, MITOCHONDRIAL"/>
    <property type="match status" value="1"/>
</dbReference>
<evidence type="ECO:0000256" key="2">
    <source>
        <dbReference type="ARBA" id="ARBA00023239"/>
    </source>
</evidence>
<protein>
    <submittedName>
        <fullName evidence="3">Enoyl-CoA hydratase/isomerase</fullName>
        <ecNumber evidence="3">4.2.1.17</ecNumber>
    </submittedName>
</protein>
<comment type="similarity">
    <text evidence="1">Belongs to the enoyl-CoA hydratase/isomerase family.</text>
</comment>
<keyword evidence="2 3" id="KW-0456">Lyase</keyword>
<dbReference type="PANTHER" id="PTHR11941">
    <property type="entry name" value="ENOYL-COA HYDRATASE-RELATED"/>
    <property type="match status" value="1"/>
</dbReference>
<dbReference type="EC" id="4.2.1.17" evidence="3"/>
<sequence length="256" mass="27050">MTVLTTFRDQLAVIELNRPQAMNALNEQMLADLNAALDRIEASDCRGMVFTGAGDKAFCAGADITQLQARSPAQHRANVRLAQSTFDRIEQSPLPSVAVVHGFAFGGGLELALACTFRIASAKARMGLPELKLGLIPGYGGTQRLPRLIGPSRAAELILSGGVVGAEEALRVGLLNRIVDAGAPAELGCAYMAPFTAHGKVAMAMAREAIRRGLDGTLQAGLDIEADLFTLCARSQDAAEGMAAFLEKRPAVFTDR</sequence>
<proteinExistence type="inferred from homology"/>
<dbReference type="AlphaFoldDB" id="A0A0C6P6W3"/>
<organism evidence="3 4">
    <name type="scientific">Bordetella bronchiseptica 253</name>
    <dbReference type="NCBI Taxonomy" id="568707"/>
    <lineage>
        <taxon>Bacteria</taxon>
        <taxon>Pseudomonadati</taxon>
        <taxon>Pseudomonadota</taxon>
        <taxon>Betaproteobacteria</taxon>
        <taxon>Burkholderiales</taxon>
        <taxon>Alcaligenaceae</taxon>
        <taxon>Bordetella</taxon>
    </lineage>
</organism>
<dbReference type="Proteomes" id="UP000007564">
    <property type="component" value="Chromosome"/>
</dbReference>
<dbReference type="RefSeq" id="WP_003815612.1">
    <property type="nucleotide sequence ID" value="NC_019382.1"/>
</dbReference>
<keyword evidence="3" id="KW-0413">Isomerase</keyword>
<dbReference type="FunFam" id="3.90.226.10:FF:000009">
    <property type="entry name" value="Carnitinyl-CoA dehydratase"/>
    <property type="match status" value="1"/>
</dbReference>
<dbReference type="EMBL" id="HE965806">
    <property type="protein sequence ID" value="CCJ55581.1"/>
    <property type="molecule type" value="Genomic_DNA"/>
</dbReference>
<dbReference type="Gene3D" id="1.10.12.10">
    <property type="entry name" value="Lyase 2-enoyl-coa Hydratase, Chain A, domain 2"/>
    <property type="match status" value="1"/>
</dbReference>
<dbReference type="GO" id="GO:0006635">
    <property type="term" value="P:fatty acid beta-oxidation"/>
    <property type="evidence" value="ECO:0007669"/>
    <property type="project" value="TreeGrafter"/>
</dbReference>
<gene>
    <name evidence="3" type="ORF">BN112_3667</name>
</gene>
<name>A0A0C6P6W3_BORBO</name>
<dbReference type="Pfam" id="PF00378">
    <property type="entry name" value="ECH_1"/>
    <property type="match status" value="1"/>
</dbReference>
<dbReference type="CDD" id="cd06558">
    <property type="entry name" value="crotonase-like"/>
    <property type="match status" value="1"/>
</dbReference>
<dbReference type="OrthoDB" id="9775794at2"/>
<dbReference type="GeneID" id="56476745"/>
<dbReference type="GO" id="GO:0016853">
    <property type="term" value="F:isomerase activity"/>
    <property type="evidence" value="ECO:0007669"/>
    <property type="project" value="UniProtKB-KW"/>
</dbReference>
<dbReference type="InterPro" id="IPR014748">
    <property type="entry name" value="Enoyl-CoA_hydra_C"/>
</dbReference>
<dbReference type="InterPro" id="IPR029045">
    <property type="entry name" value="ClpP/crotonase-like_dom_sf"/>
</dbReference>
<dbReference type="Gene3D" id="3.90.226.10">
    <property type="entry name" value="2-enoyl-CoA Hydratase, Chain A, domain 1"/>
    <property type="match status" value="1"/>
</dbReference>
<evidence type="ECO:0000256" key="1">
    <source>
        <dbReference type="ARBA" id="ARBA00005254"/>
    </source>
</evidence>
<dbReference type="FunFam" id="1.10.12.10:FF:000001">
    <property type="entry name" value="Probable enoyl-CoA hydratase, mitochondrial"/>
    <property type="match status" value="1"/>
</dbReference>
<evidence type="ECO:0000313" key="4">
    <source>
        <dbReference type="Proteomes" id="UP000007564"/>
    </source>
</evidence>
<dbReference type="KEGG" id="bbh:BN112_3667"/>
<reference evidence="3 4" key="1">
    <citation type="journal article" date="2012" name="BMC Genomics">
        <title>Comparative genomics of the classical Bordetella subspecies: the evolution and exchange of virulence-associated diversity amongst closely related pathogens.</title>
        <authorList>
            <person name="Park J."/>
            <person name="Zhang Y."/>
            <person name="Buboltz A.M."/>
            <person name="Zhang X."/>
            <person name="Schuster S.C."/>
            <person name="Ahuja U."/>
            <person name="Liu M."/>
            <person name="Miller J.F."/>
            <person name="Sebaihia M."/>
            <person name="Bentley S.D."/>
            <person name="Parkhill J."/>
            <person name="Harvill E.T."/>
        </authorList>
    </citation>
    <scope>NUCLEOTIDE SEQUENCE [LARGE SCALE GENOMIC DNA]</scope>
    <source>
        <strain evidence="3 4">253</strain>
    </source>
</reference>
<dbReference type="HOGENOM" id="CLU_009834_7_6_4"/>
<dbReference type="SUPFAM" id="SSF52096">
    <property type="entry name" value="ClpP/crotonase"/>
    <property type="match status" value="1"/>
</dbReference>
<dbReference type="InterPro" id="IPR001753">
    <property type="entry name" value="Enoyl-CoA_hydra/iso"/>
</dbReference>
<dbReference type="GO" id="GO:0004300">
    <property type="term" value="F:enoyl-CoA hydratase activity"/>
    <property type="evidence" value="ECO:0007669"/>
    <property type="project" value="UniProtKB-EC"/>
</dbReference>